<evidence type="ECO:0000313" key="7">
    <source>
        <dbReference type="EMBL" id="CAF4444575.1"/>
    </source>
</evidence>
<dbReference type="InterPro" id="IPR038156">
    <property type="entry name" value="PCS_N_sf"/>
</dbReference>
<feature type="non-terminal residue" evidence="6">
    <location>
        <position position="1"/>
    </location>
</feature>
<evidence type="ECO:0000313" key="6">
    <source>
        <dbReference type="EMBL" id="CAF1623584.1"/>
    </source>
</evidence>
<dbReference type="GO" id="GO:0010038">
    <property type="term" value="P:response to metal ion"/>
    <property type="evidence" value="ECO:0007669"/>
    <property type="project" value="InterPro"/>
</dbReference>
<dbReference type="EMBL" id="CAJOBA010081656">
    <property type="protein sequence ID" value="CAF4444575.1"/>
    <property type="molecule type" value="Genomic_DNA"/>
</dbReference>
<dbReference type="InterPro" id="IPR040409">
    <property type="entry name" value="PCS-like"/>
</dbReference>
<dbReference type="EC" id="2.3.2.15" evidence="1"/>
<feature type="domain" description="Peptidase C83" evidence="5">
    <location>
        <begin position="1"/>
        <end position="126"/>
    </location>
</feature>
<name>A0A8S2G624_9BILA</name>
<organism evidence="6 8">
    <name type="scientific">Didymodactylos carnosus</name>
    <dbReference type="NCBI Taxonomy" id="1234261"/>
    <lineage>
        <taxon>Eukaryota</taxon>
        <taxon>Metazoa</taxon>
        <taxon>Spiralia</taxon>
        <taxon>Gnathifera</taxon>
        <taxon>Rotifera</taxon>
        <taxon>Eurotatoria</taxon>
        <taxon>Bdelloidea</taxon>
        <taxon>Philodinida</taxon>
        <taxon>Philodinidae</taxon>
        <taxon>Didymodactylos</taxon>
    </lineage>
</organism>
<reference evidence="6" key="1">
    <citation type="submission" date="2021-02" db="EMBL/GenBank/DDBJ databases">
        <authorList>
            <person name="Nowell W R."/>
        </authorList>
    </citation>
    <scope>NUCLEOTIDE SEQUENCE</scope>
</reference>
<dbReference type="SUPFAM" id="SSF54001">
    <property type="entry name" value="Cysteine proteinases"/>
    <property type="match status" value="1"/>
</dbReference>
<gene>
    <name evidence="6" type="ORF">OVA965_LOCUS43335</name>
    <name evidence="7" type="ORF">TMI583_LOCUS45542</name>
</gene>
<dbReference type="Pfam" id="PF05023">
    <property type="entry name" value="Phytochelatin"/>
    <property type="match status" value="1"/>
</dbReference>
<evidence type="ECO:0000259" key="5">
    <source>
        <dbReference type="PROSITE" id="PS51443"/>
    </source>
</evidence>
<comment type="caution">
    <text evidence="6">The sequence shown here is derived from an EMBL/GenBank/DDBJ whole genome shotgun (WGS) entry which is preliminary data.</text>
</comment>
<evidence type="ECO:0000256" key="2">
    <source>
        <dbReference type="ARBA" id="ARBA00022539"/>
    </source>
</evidence>
<dbReference type="GO" id="GO:0016756">
    <property type="term" value="F:glutathione gamma-glutamylcysteinyltransferase activity"/>
    <property type="evidence" value="ECO:0007669"/>
    <property type="project" value="UniProtKB-EC"/>
</dbReference>
<dbReference type="Gene3D" id="3.90.70.30">
    <property type="entry name" value="Phytochelatin synthase, N-terminal domain"/>
    <property type="match status" value="1"/>
</dbReference>
<accession>A0A8S2G624</accession>
<keyword evidence="2" id="KW-0104">Cadmium</keyword>
<dbReference type="GO" id="GO:0046872">
    <property type="term" value="F:metal ion binding"/>
    <property type="evidence" value="ECO:0007669"/>
    <property type="project" value="UniProtKB-KW"/>
</dbReference>
<dbReference type="Proteomes" id="UP000677228">
    <property type="component" value="Unassembled WGS sequence"/>
</dbReference>
<evidence type="ECO:0000256" key="4">
    <source>
        <dbReference type="ARBA" id="ARBA00022723"/>
    </source>
</evidence>
<dbReference type="InterPro" id="IPR038765">
    <property type="entry name" value="Papain-like_cys_pep_sf"/>
</dbReference>
<evidence type="ECO:0000313" key="8">
    <source>
        <dbReference type="Proteomes" id="UP000677228"/>
    </source>
</evidence>
<dbReference type="Proteomes" id="UP000682733">
    <property type="component" value="Unassembled WGS sequence"/>
</dbReference>
<evidence type="ECO:0000256" key="1">
    <source>
        <dbReference type="ARBA" id="ARBA00012468"/>
    </source>
</evidence>
<dbReference type="InterPro" id="IPR007719">
    <property type="entry name" value="PCS_N"/>
</dbReference>
<proteinExistence type="predicted"/>
<dbReference type="GO" id="GO:0046938">
    <property type="term" value="P:phytochelatin biosynthetic process"/>
    <property type="evidence" value="ECO:0007669"/>
    <property type="project" value="InterPro"/>
</dbReference>
<dbReference type="PROSITE" id="PS51443">
    <property type="entry name" value="PCS"/>
    <property type="match status" value="1"/>
</dbReference>
<sequence length="127" mass="14930">TTLEQLNLTLNLCGLRTVIRHINEVETGEKQLCQDLKEYFGSSYYIILNYWRQYEDEKTGEYTESGHFSLVGGYTLTKYQLLILDTQQPDFSHHWIDLKHLVLLMSKIDDESKKPRGYLIVNKKPDT</sequence>
<dbReference type="EMBL" id="CAJNOK010056625">
    <property type="protein sequence ID" value="CAF1623584.1"/>
    <property type="molecule type" value="Genomic_DNA"/>
</dbReference>
<keyword evidence="3" id="KW-0808">Transferase</keyword>
<keyword evidence="4" id="KW-0479">Metal-binding</keyword>
<dbReference type="AlphaFoldDB" id="A0A8S2G624"/>
<dbReference type="PANTHER" id="PTHR33447">
    <property type="entry name" value="GLUTATHIONE GAMMA-GLUTAMYLCYSTEINYLTRANSFERASE"/>
    <property type="match status" value="1"/>
</dbReference>
<evidence type="ECO:0000256" key="3">
    <source>
        <dbReference type="ARBA" id="ARBA00022679"/>
    </source>
</evidence>
<protein>
    <recommendedName>
        <fullName evidence="1">glutathione gamma-glutamylcysteinyltransferase</fullName>
        <ecNumber evidence="1">2.3.2.15</ecNumber>
    </recommendedName>
</protein>